<organism evidence="2 3">
    <name type="scientific">Funiculus sociatus GB2-A5</name>
    <dbReference type="NCBI Taxonomy" id="2933946"/>
    <lineage>
        <taxon>Bacteria</taxon>
        <taxon>Bacillati</taxon>
        <taxon>Cyanobacteriota</taxon>
        <taxon>Cyanophyceae</taxon>
        <taxon>Coleofasciculales</taxon>
        <taxon>Coleofasciculaceae</taxon>
        <taxon>Funiculus</taxon>
    </lineage>
</organism>
<dbReference type="InterPro" id="IPR010328">
    <property type="entry name" value="DUF928"/>
</dbReference>
<name>A0ABV0JQ12_9CYAN</name>
<reference evidence="2 3" key="1">
    <citation type="submission" date="2022-04" db="EMBL/GenBank/DDBJ databases">
        <title>Positive selection, recombination, and allopatry shape intraspecific diversity of widespread and dominant cyanobacteria.</title>
        <authorList>
            <person name="Wei J."/>
            <person name="Shu W."/>
            <person name="Hu C."/>
        </authorList>
    </citation>
    <scope>NUCLEOTIDE SEQUENCE [LARGE SCALE GENOMIC DNA]</scope>
    <source>
        <strain evidence="2 3">GB2-A5</strain>
    </source>
</reference>
<evidence type="ECO:0000313" key="3">
    <source>
        <dbReference type="Proteomes" id="UP001442494"/>
    </source>
</evidence>
<sequence length="384" mass="42836">MDTQSDRLAAPKQHQSSDRLLNRPFQRQGVQVQQPKLPGVLNSSGIKVERVFASTPDTALEKKLGDYNNTPRQGHKPRRQLGNSFNLLNGLVEANIPRLKPWKVSTENNSIMAQIKRYSSITTLVVSFSLGLALNVPAQAQLQSQSSSLSRSLPDSWGYTPPERGNPDGREQGATRGNGGCMVNNSNNFVGNNSKQLTALIPKRSGDGSVGVGLTSADYPSFFWYMPPTTAKEVEFVLKEKDEDGKEVYKNRFAIKGTPGILSLQLPASADVPPLRQDEQYYWEVNVICNAKDREQDIAVWGWIKRVAVDPELSNKLQQASLQERVALYAKANFWYETLETLMDLRRLRPNDRNLEYAWEKLLKSAVLDPVAKEPLTQGAPSPN</sequence>
<evidence type="ECO:0000313" key="2">
    <source>
        <dbReference type="EMBL" id="MEP0865541.1"/>
    </source>
</evidence>
<feature type="region of interest" description="Disordered" evidence="1">
    <location>
        <begin position="145"/>
        <end position="187"/>
    </location>
</feature>
<evidence type="ECO:0000256" key="1">
    <source>
        <dbReference type="SAM" id="MobiDB-lite"/>
    </source>
</evidence>
<dbReference type="RefSeq" id="WP_190425923.1">
    <property type="nucleotide sequence ID" value="NZ_JAMPKK010000028.1"/>
</dbReference>
<proteinExistence type="predicted"/>
<keyword evidence="3" id="KW-1185">Reference proteome</keyword>
<accession>A0ABV0JQ12</accession>
<feature type="region of interest" description="Disordered" evidence="1">
    <location>
        <begin position="1"/>
        <end position="34"/>
    </location>
</feature>
<dbReference type="Pfam" id="PF06051">
    <property type="entry name" value="DUF928"/>
    <property type="match status" value="1"/>
</dbReference>
<protein>
    <submittedName>
        <fullName evidence="2">DUF928 domain-containing protein</fullName>
    </submittedName>
</protein>
<feature type="region of interest" description="Disordered" evidence="1">
    <location>
        <begin position="62"/>
        <end position="81"/>
    </location>
</feature>
<dbReference type="Proteomes" id="UP001442494">
    <property type="component" value="Unassembled WGS sequence"/>
</dbReference>
<dbReference type="EMBL" id="JAMPKK010000028">
    <property type="protein sequence ID" value="MEP0865541.1"/>
    <property type="molecule type" value="Genomic_DNA"/>
</dbReference>
<comment type="caution">
    <text evidence="2">The sequence shown here is derived from an EMBL/GenBank/DDBJ whole genome shotgun (WGS) entry which is preliminary data.</text>
</comment>
<gene>
    <name evidence="2" type="ORF">NDI37_13800</name>
</gene>